<dbReference type="AlphaFoldDB" id="A0A1F6DI60"/>
<sequence>MSTDEKIVYLARHGESVCNTKGVVQDSEGGLTILGREQAYYLGRRFARKGIERILTSFDERAHATAIQASGFVGASVFGLHELHEARQPSHLVGISVTDEKVLAFKKKREEAFSAGNVRIYDEETFCMLHGRALYVAEFLRNMSHRCVLVISHGVFLTYLINTLQHGHNLTPEIIVRASQMFENTGVVKAVYGQHTTFTGPATGWRLWPGDTSHLE</sequence>
<proteinExistence type="predicted"/>
<dbReference type="Gene3D" id="3.40.50.1240">
    <property type="entry name" value="Phosphoglycerate mutase-like"/>
    <property type="match status" value="1"/>
</dbReference>
<dbReference type="PANTHER" id="PTHR48100">
    <property type="entry name" value="BROAD-SPECIFICITY PHOSPHATASE YOR283W-RELATED"/>
    <property type="match status" value="1"/>
</dbReference>
<organism evidence="1 2">
    <name type="scientific">Candidatus Kaiserbacteria bacterium RIFCSPHIGHO2_02_FULL_49_34</name>
    <dbReference type="NCBI Taxonomy" id="1798491"/>
    <lineage>
        <taxon>Bacteria</taxon>
        <taxon>Candidatus Kaiseribacteriota</taxon>
    </lineage>
</organism>
<dbReference type="SMART" id="SM00855">
    <property type="entry name" value="PGAM"/>
    <property type="match status" value="1"/>
</dbReference>
<protein>
    <recommendedName>
        <fullName evidence="3">Phosphoglycerate mutase</fullName>
    </recommendedName>
</protein>
<dbReference type="InterPro" id="IPR013078">
    <property type="entry name" value="His_Pase_superF_clade-1"/>
</dbReference>
<dbReference type="GO" id="GO:0005829">
    <property type="term" value="C:cytosol"/>
    <property type="evidence" value="ECO:0007669"/>
    <property type="project" value="TreeGrafter"/>
</dbReference>
<dbReference type="EMBL" id="MFLE01000026">
    <property type="protein sequence ID" value="OGG61066.1"/>
    <property type="molecule type" value="Genomic_DNA"/>
</dbReference>
<dbReference type="Proteomes" id="UP000176511">
    <property type="component" value="Unassembled WGS sequence"/>
</dbReference>
<dbReference type="Pfam" id="PF00300">
    <property type="entry name" value="His_Phos_1"/>
    <property type="match status" value="1"/>
</dbReference>
<dbReference type="CDD" id="cd07067">
    <property type="entry name" value="HP_PGM_like"/>
    <property type="match status" value="1"/>
</dbReference>
<comment type="caution">
    <text evidence="1">The sequence shown here is derived from an EMBL/GenBank/DDBJ whole genome shotgun (WGS) entry which is preliminary data.</text>
</comment>
<evidence type="ECO:0008006" key="3">
    <source>
        <dbReference type="Google" id="ProtNLM"/>
    </source>
</evidence>
<dbReference type="STRING" id="1798491.A3C87_02080"/>
<dbReference type="SUPFAM" id="SSF53254">
    <property type="entry name" value="Phosphoglycerate mutase-like"/>
    <property type="match status" value="1"/>
</dbReference>
<evidence type="ECO:0000313" key="2">
    <source>
        <dbReference type="Proteomes" id="UP000176511"/>
    </source>
</evidence>
<accession>A0A1F6DI60</accession>
<dbReference type="InterPro" id="IPR050275">
    <property type="entry name" value="PGM_Phosphatase"/>
</dbReference>
<dbReference type="PROSITE" id="PS00175">
    <property type="entry name" value="PG_MUTASE"/>
    <property type="match status" value="1"/>
</dbReference>
<dbReference type="GO" id="GO:0016791">
    <property type="term" value="F:phosphatase activity"/>
    <property type="evidence" value="ECO:0007669"/>
    <property type="project" value="TreeGrafter"/>
</dbReference>
<dbReference type="PANTHER" id="PTHR48100:SF44">
    <property type="entry name" value="PHOSPHATASE C1620.13-RELATED"/>
    <property type="match status" value="1"/>
</dbReference>
<gene>
    <name evidence="1" type="ORF">A3C87_02080</name>
</gene>
<dbReference type="InterPro" id="IPR001345">
    <property type="entry name" value="PG/BPGM_mutase_AS"/>
</dbReference>
<evidence type="ECO:0000313" key="1">
    <source>
        <dbReference type="EMBL" id="OGG61066.1"/>
    </source>
</evidence>
<reference evidence="1 2" key="1">
    <citation type="journal article" date="2016" name="Nat. Commun.">
        <title>Thousands of microbial genomes shed light on interconnected biogeochemical processes in an aquifer system.</title>
        <authorList>
            <person name="Anantharaman K."/>
            <person name="Brown C.T."/>
            <person name="Hug L.A."/>
            <person name="Sharon I."/>
            <person name="Castelle C.J."/>
            <person name="Probst A.J."/>
            <person name="Thomas B.C."/>
            <person name="Singh A."/>
            <person name="Wilkins M.J."/>
            <person name="Karaoz U."/>
            <person name="Brodie E.L."/>
            <person name="Williams K.H."/>
            <person name="Hubbard S.S."/>
            <person name="Banfield J.F."/>
        </authorList>
    </citation>
    <scope>NUCLEOTIDE SEQUENCE [LARGE SCALE GENOMIC DNA]</scope>
</reference>
<dbReference type="InterPro" id="IPR029033">
    <property type="entry name" value="His_PPase_superfam"/>
</dbReference>
<name>A0A1F6DI60_9BACT</name>